<feature type="domain" description="Adaptive response protein AidB N-terminal" evidence="7">
    <location>
        <begin position="14"/>
        <end position="167"/>
    </location>
</feature>
<proteinExistence type="inferred from homology"/>
<evidence type="ECO:0000256" key="4">
    <source>
        <dbReference type="RuleBase" id="RU362125"/>
    </source>
</evidence>
<evidence type="ECO:0000313" key="9">
    <source>
        <dbReference type="Proteomes" id="UP001595740"/>
    </source>
</evidence>
<keyword evidence="3 4" id="KW-0274">FAD</keyword>
<dbReference type="Pfam" id="PF18158">
    <property type="entry name" value="AidB_N"/>
    <property type="match status" value="1"/>
</dbReference>
<dbReference type="SUPFAM" id="SSF47203">
    <property type="entry name" value="Acyl-CoA dehydrogenase C-terminal domain-like"/>
    <property type="match status" value="1"/>
</dbReference>
<comment type="caution">
    <text evidence="8">The sequence shown here is derived from an EMBL/GenBank/DDBJ whole genome shotgun (WGS) entry which is preliminary data.</text>
</comment>
<dbReference type="InterPro" id="IPR036250">
    <property type="entry name" value="AcylCo_DH-like_C"/>
</dbReference>
<dbReference type="InterPro" id="IPR009075">
    <property type="entry name" value="AcylCo_DH/oxidase_C"/>
</dbReference>
<accession>A0ABV7RNN9</accession>
<evidence type="ECO:0000259" key="5">
    <source>
        <dbReference type="Pfam" id="PF00441"/>
    </source>
</evidence>
<dbReference type="Gene3D" id="1.20.140.10">
    <property type="entry name" value="Butyryl-CoA Dehydrogenase, subunit A, domain 3"/>
    <property type="match status" value="1"/>
</dbReference>
<dbReference type="Gene3D" id="2.40.110.20">
    <property type="match status" value="1"/>
</dbReference>
<comment type="cofactor">
    <cofactor evidence="4">
        <name>FAD</name>
        <dbReference type="ChEBI" id="CHEBI:57692"/>
    </cofactor>
</comment>
<protein>
    <submittedName>
        <fullName evidence="8">Acyl-CoA dehydrogenase family protein</fullName>
    </submittedName>
</protein>
<dbReference type="InterPro" id="IPR006091">
    <property type="entry name" value="Acyl-CoA_Oxase/DH_mid-dom"/>
</dbReference>
<dbReference type="InterPro" id="IPR009100">
    <property type="entry name" value="AcylCoA_DH/oxidase_NM_dom_sf"/>
</dbReference>
<dbReference type="PANTHER" id="PTHR42707">
    <property type="entry name" value="ACYL-COA DEHYDROGENASE"/>
    <property type="match status" value="1"/>
</dbReference>
<comment type="similarity">
    <text evidence="1 4">Belongs to the acyl-CoA dehydrogenase family.</text>
</comment>
<dbReference type="InterPro" id="IPR041504">
    <property type="entry name" value="AidB_N"/>
</dbReference>
<dbReference type="Pfam" id="PF02770">
    <property type="entry name" value="Acyl-CoA_dh_M"/>
    <property type="match status" value="1"/>
</dbReference>
<dbReference type="RefSeq" id="WP_386759012.1">
    <property type="nucleotide sequence ID" value="NZ_JBHRXK010000003.1"/>
</dbReference>
<evidence type="ECO:0000259" key="6">
    <source>
        <dbReference type="Pfam" id="PF02770"/>
    </source>
</evidence>
<feature type="domain" description="Acyl-CoA dehydrogenase/oxidase C-terminal" evidence="5">
    <location>
        <begin position="286"/>
        <end position="441"/>
    </location>
</feature>
<evidence type="ECO:0000313" key="8">
    <source>
        <dbReference type="EMBL" id="MFC3551271.1"/>
    </source>
</evidence>
<organism evidence="8 9">
    <name type="scientific">Lysobacter cavernae</name>
    <dbReference type="NCBI Taxonomy" id="1685901"/>
    <lineage>
        <taxon>Bacteria</taxon>
        <taxon>Pseudomonadati</taxon>
        <taxon>Pseudomonadota</taxon>
        <taxon>Gammaproteobacteria</taxon>
        <taxon>Lysobacterales</taxon>
        <taxon>Lysobacteraceae</taxon>
        <taxon>Lysobacter</taxon>
    </lineage>
</organism>
<sequence length="548" mass="60504">MEPLPPFATHRVENQPPEFAPRDLWADDIALREAVAREGDGDFVDALATYGALAGDEVYRLSFDAHRDRPRLRTHDRFGQRIDLVEFHPHYHRIMQAAIEHGVAGLSWAQPRPGAHIARAALSYLHHQVEPGSSCPLTMTHAAVPVLRHAPALVEWAHKAAAPYYDPRDVTITHKQGITLGMGMTEKQGGSDVRANATRATPLAAEGEYLLVGHKWFFSAPMSDGFLVLAQAPAGLTCFLLPRWRPDDSKNALRLMRLKDKLGDWSNASSEVEFADAWAYRIGEEGRGIATIIEMVMLTRLDCMLGSSAQMRMALAQAIHHARHRRTFGKALIEHALMRNVLADLAIEAEAALALSMRVARAVDRSLQEPQEAALARIATAIGKYWICKRTPAFVNEAQECLGGAGYVEESILPRLYRQAPLNSIWEGSGNIQCLDVLRALGREPETGAALLMELEAARGLDAWFDVSLTDIEIVLLGQEPLQEIEARRWVERLALLLQASVLLRAGSPIAEVFCRSRLGDEHGQAFGTLPATIPFDAILARLLPETV</sequence>
<evidence type="ECO:0000259" key="7">
    <source>
        <dbReference type="Pfam" id="PF18158"/>
    </source>
</evidence>
<dbReference type="InterPro" id="IPR052904">
    <property type="entry name" value="Acyl-CoA_dehydrogenase-like"/>
</dbReference>
<keyword evidence="9" id="KW-1185">Reference proteome</keyword>
<reference evidence="9" key="1">
    <citation type="journal article" date="2019" name="Int. J. Syst. Evol. Microbiol.">
        <title>The Global Catalogue of Microorganisms (GCM) 10K type strain sequencing project: providing services to taxonomists for standard genome sequencing and annotation.</title>
        <authorList>
            <consortium name="The Broad Institute Genomics Platform"/>
            <consortium name="The Broad Institute Genome Sequencing Center for Infectious Disease"/>
            <person name="Wu L."/>
            <person name="Ma J."/>
        </authorList>
    </citation>
    <scope>NUCLEOTIDE SEQUENCE [LARGE SCALE GENOMIC DNA]</scope>
    <source>
        <strain evidence="9">KCTC 42875</strain>
    </source>
</reference>
<name>A0ABV7RNN9_9GAMM</name>
<keyword evidence="2 4" id="KW-0285">Flavoprotein</keyword>
<evidence type="ECO:0000256" key="3">
    <source>
        <dbReference type="ARBA" id="ARBA00022827"/>
    </source>
</evidence>
<evidence type="ECO:0000256" key="1">
    <source>
        <dbReference type="ARBA" id="ARBA00009347"/>
    </source>
</evidence>
<dbReference type="SUPFAM" id="SSF56645">
    <property type="entry name" value="Acyl-CoA dehydrogenase NM domain-like"/>
    <property type="match status" value="1"/>
</dbReference>
<feature type="domain" description="Acyl-CoA oxidase/dehydrogenase middle" evidence="6">
    <location>
        <begin position="182"/>
        <end position="276"/>
    </location>
</feature>
<dbReference type="PANTHER" id="PTHR42707:SF3">
    <property type="entry name" value="ACYL-COA DEHYDROGENASE AIDB-RELATED"/>
    <property type="match status" value="1"/>
</dbReference>
<keyword evidence="4" id="KW-0560">Oxidoreductase</keyword>
<evidence type="ECO:0000256" key="2">
    <source>
        <dbReference type="ARBA" id="ARBA00022630"/>
    </source>
</evidence>
<dbReference type="EMBL" id="JBHRXK010000003">
    <property type="protein sequence ID" value="MFC3551271.1"/>
    <property type="molecule type" value="Genomic_DNA"/>
</dbReference>
<dbReference type="Proteomes" id="UP001595740">
    <property type="component" value="Unassembled WGS sequence"/>
</dbReference>
<dbReference type="Pfam" id="PF00441">
    <property type="entry name" value="Acyl-CoA_dh_1"/>
    <property type="match status" value="1"/>
</dbReference>
<gene>
    <name evidence="8" type="ORF">ACFOLC_09635</name>
</gene>
<dbReference type="Gene3D" id="6.10.250.600">
    <property type="match status" value="1"/>
</dbReference>